<dbReference type="GO" id="GO:0016747">
    <property type="term" value="F:acyltransferase activity, transferring groups other than amino-acyl groups"/>
    <property type="evidence" value="ECO:0007669"/>
    <property type="project" value="InterPro"/>
</dbReference>
<keyword evidence="4" id="KW-1185">Reference proteome</keyword>
<dbReference type="InterPro" id="IPR002656">
    <property type="entry name" value="Acyl_transf_3_dom"/>
</dbReference>
<evidence type="ECO:0000313" key="3">
    <source>
        <dbReference type="EMBL" id="ACM23564.1"/>
    </source>
</evidence>
<feature type="transmembrane region" description="Helical" evidence="1">
    <location>
        <begin position="67"/>
        <end position="85"/>
    </location>
</feature>
<keyword evidence="1" id="KW-1133">Transmembrane helix</keyword>
<dbReference type="HOGENOM" id="CLU_826198_0_0_0"/>
<feature type="transmembrane region" description="Helical" evidence="1">
    <location>
        <begin position="298"/>
        <end position="321"/>
    </location>
</feature>
<dbReference type="KEGG" id="tna:CTN_1388"/>
<feature type="transmembrane region" description="Helical" evidence="1">
    <location>
        <begin position="177"/>
        <end position="195"/>
    </location>
</feature>
<evidence type="ECO:0000256" key="1">
    <source>
        <dbReference type="SAM" id="Phobius"/>
    </source>
</evidence>
<organism evidence="3 4">
    <name type="scientific">Thermotoga neapolitana (strain ATCC 49049 / DSM 4359 / NBRC 107923 / NS-E)</name>
    <dbReference type="NCBI Taxonomy" id="309803"/>
    <lineage>
        <taxon>Bacteria</taxon>
        <taxon>Thermotogati</taxon>
        <taxon>Thermotogota</taxon>
        <taxon>Thermotogae</taxon>
        <taxon>Thermotogales</taxon>
        <taxon>Thermotogaceae</taxon>
        <taxon>Thermotoga</taxon>
    </lineage>
</organism>
<feature type="transmembrane region" description="Helical" evidence="1">
    <location>
        <begin position="121"/>
        <end position="139"/>
    </location>
</feature>
<protein>
    <recommendedName>
        <fullName evidence="2">Acyltransferase 3 domain-containing protein</fullName>
    </recommendedName>
</protein>
<feature type="transmembrane region" description="Helical" evidence="1">
    <location>
        <begin position="211"/>
        <end position="228"/>
    </location>
</feature>
<accession>B9K9D1</accession>
<sequence>MEATRGLLILFVLVGHAIVSVYRDLTFFIPFLRFVSPSVFVFVYLFGYSQGRVRKRPLKVVQKALSFFLFYLFWGSVAFFLYLILDGRYSEVWVTRQIFNVENCSLFSKYLLTVFSFSGSWQYYFVFVVIILLFVSIFIRNPGRILPFSFAGAVVNSSIVSLWFLTKNELLPPIEGALITYLNPIHWLFPFILGYKDTHEGKKRTLNKTSLIFYIVFLTIGLLEYWNSHRKFNGFVADQFSLPGVVLGIYSIGVFSWMAEKMNSRILRRMGRYSFLLFMIHMPFQWMFYVFLDTFIDLPGWCWVLVMVGFSVAFMEILLRLSRLLPRALRKVVTGF</sequence>
<feature type="transmembrane region" description="Helical" evidence="1">
    <location>
        <begin position="146"/>
        <end position="165"/>
    </location>
</feature>
<reference evidence="3 4" key="1">
    <citation type="journal article" date="2009" name="Biosci. Biotechnol. Biochem.">
        <title>WeGAS: a web-based microbial genome annotation system.</title>
        <authorList>
            <person name="Lee D."/>
            <person name="Seo H."/>
            <person name="Park C."/>
            <person name="Park K."/>
        </authorList>
    </citation>
    <scope>NUCLEOTIDE SEQUENCE [LARGE SCALE GENOMIC DNA]</scope>
    <source>
        <strain evidence="4">ATCC 49049 / DSM 4359 / NBRC 107923 / NS-E</strain>
    </source>
</reference>
<feature type="domain" description="Acyltransferase 3" evidence="2">
    <location>
        <begin position="2"/>
        <end position="315"/>
    </location>
</feature>
<feature type="transmembrane region" description="Helical" evidence="1">
    <location>
        <begin position="27"/>
        <end position="46"/>
    </location>
</feature>
<gene>
    <name evidence="3" type="ordered locus">CTN_1388</name>
</gene>
<feature type="transmembrane region" description="Helical" evidence="1">
    <location>
        <begin position="271"/>
        <end position="292"/>
    </location>
</feature>
<feature type="transmembrane region" description="Helical" evidence="1">
    <location>
        <begin position="240"/>
        <end position="259"/>
    </location>
</feature>
<evidence type="ECO:0000259" key="2">
    <source>
        <dbReference type="Pfam" id="PF01757"/>
    </source>
</evidence>
<evidence type="ECO:0000313" key="4">
    <source>
        <dbReference type="Proteomes" id="UP000000445"/>
    </source>
</evidence>
<dbReference type="RefSeq" id="WP_015919858.1">
    <property type="nucleotide sequence ID" value="NC_011978.1"/>
</dbReference>
<dbReference type="AlphaFoldDB" id="B9K9D1"/>
<dbReference type="Pfam" id="PF01757">
    <property type="entry name" value="Acyl_transf_3"/>
    <property type="match status" value="1"/>
</dbReference>
<keyword evidence="1" id="KW-0812">Transmembrane</keyword>
<dbReference type="Proteomes" id="UP000000445">
    <property type="component" value="Chromosome"/>
</dbReference>
<name>B9K9D1_THENN</name>
<proteinExistence type="predicted"/>
<dbReference type="STRING" id="309803.CTN_1388"/>
<keyword evidence="1" id="KW-0472">Membrane</keyword>
<dbReference type="EMBL" id="CP000916">
    <property type="protein sequence ID" value="ACM23564.1"/>
    <property type="molecule type" value="Genomic_DNA"/>
</dbReference>